<proteinExistence type="predicted"/>
<protein>
    <submittedName>
        <fullName evidence="1">Uncharacterized protein</fullName>
    </submittedName>
</protein>
<organism evidence="1 2">
    <name type="scientific">Cellulophaga baltica</name>
    <dbReference type="NCBI Taxonomy" id="76594"/>
    <lineage>
        <taxon>Bacteria</taxon>
        <taxon>Pseudomonadati</taxon>
        <taxon>Bacteroidota</taxon>
        <taxon>Flavobacteriia</taxon>
        <taxon>Flavobacteriales</taxon>
        <taxon>Flavobacteriaceae</taxon>
        <taxon>Cellulophaga</taxon>
    </lineage>
</organism>
<dbReference type="AlphaFoldDB" id="A0A1G7FEY0"/>
<dbReference type="Pfam" id="PF22668">
    <property type="entry name" value="DUF7009"/>
    <property type="match status" value="1"/>
</dbReference>
<dbReference type="Proteomes" id="UP000182114">
    <property type="component" value="Unassembled WGS sequence"/>
</dbReference>
<reference evidence="2" key="1">
    <citation type="submission" date="2016-10" db="EMBL/GenBank/DDBJ databases">
        <authorList>
            <person name="Varghese N."/>
            <person name="Submissions S."/>
        </authorList>
    </citation>
    <scope>NUCLEOTIDE SEQUENCE [LARGE SCALE GENOMIC DNA]</scope>
    <source>
        <strain evidence="2">DSM 24729</strain>
    </source>
</reference>
<gene>
    <name evidence="1" type="ORF">SAMN04487992_103218</name>
</gene>
<evidence type="ECO:0000313" key="1">
    <source>
        <dbReference type="EMBL" id="SDE74466.1"/>
    </source>
</evidence>
<dbReference type="InterPro" id="IPR053825">
    <property type="entry name" value="DUF7009"/>
</dbReference>
<dbReference type="RefSeq" id="WP_025616367.1">
    <property type="nucleotide sequence ID" value="NZ_FNBD01000003.1"/>
</dbReference>
<keyword evidence="2" id="KW-1185">Reference proteome</keyword>
<sequence length="120" mass="13649">MKIRIKGNTLRYRLTKSDVETFCSTGFLSEKTAFATTQFSYELIAKEGISQLEADYTNNTITLYFPKAYTKDWATNETVGFENIHTTSAGDAISILIEKDFICMDQTLEDQANHYPNPKL</sequence>
<dbReference type="EMBL" id="FNBD01000003">
    <property type="protein sequence ID" value="SDE74466.1"/>
    <property type="molecule type" value="Genomic_DNA"/>
</dbReference>
<evidence type="ECO:0000313" key="2">
    <source>
        <dbReference type="Proteomes" id="UP000182114"/>
    </source>
</evidence>
<accession>A0A1G7FEY0</accession>
<dbReference type="eggNOG" id="ENOG503316Y">
    <property type="taxonomic scope" value="Bacteria"/>
</dbReference>
<name>A0A1G7FEY0_9FLAO</name>